<evidence type="ECO:0000313" key="4">
    <source>
        <dbReference type="Proteomes" id="UP001387364"/>
    </source>
</evidence>
<evidence type="ECO:0000313" key="3">
    <source>
        <dbReference type="EMBL" id="WXB91877.1"/>
    </source>
</evidence>
<reference evidence="3 4" key="1">
    <citation type="submission" date="2024-02" db="EMBL/GenBank/DDBJ databases">
        <title>Seven novel Bacillus-like species.</title>
        <authorList>
            <person name="Liu G."/>
        </authorList>
    </citation>
    <scope>NUCLEOTIDE SEQUENCE [LARGE SCALE GENOMIC DNA]</scope>
    <source>
        <strain evidence="3 4">FJAT-52991</strain>
    </source>
</reference>
<gene>
    <name evidence="3" type="primary">terS</name>
    <name evidence="3" type="ORF">WDJ61_11415</name>
</gene>
<keyword evidence="4" id="KW-1185">Reference proteome</keyword>
<name>A0ABZ2N2V0_9BACI</name>
<evidence type="ECO:0000256" key="1">
    <source>
        <dbReference type="SAM" id="MobiDB-lite"/>
    </source>
</evidence>
<dbReference type="EMBL" id="CP147404">
    <property type="protein sequence ID" value="WXB91877.1"/>
    <property type="molecule type" value="Genomic_DNA"/>
</dbReference>
<feature type="region of interest" description="Disordered" evidence="1">
    <location>
        <begin position="39"/>
        <end position="92"/>
    </location>
</feature>
<dbReference type="InterPro" id="IPR018925">
    <property type="entry name" value="XtmA-like_N"/>
</dbReference>
<dbReference type="Pfam" id="PF10668">
    <property type="entry name" value="Phage_terminase"/>
    <property type="match status" value="1"/>
</dbReference>
<protein>
    <submittedName>
        <fullName evidence="3">Phage terminase small subunit</fullName>
    </submittedName>
</protein>
<evidence type="ECO:0000259" key="2">
    <source>
        <dbReference type="Pfam" id="PF10668"/>
    </source>
</evidence>
<sequence length="271" mass="30745">MARPRDPRRDEAKQLWLKSNGELKLVELAEQMGVTSSTIRKWKSTDKWDNELNGSAPKSKGSALKRSRGQPGAPKGNKNAVGNNGGAPKRNQNAVTHGFFAKFLPDETLEIMKAMEERSPADLIYDQIQIQYAAIIRAQKIMFVEDKDDMAKEKSQEGWGESGADKYDIQFAWDRHATFLNAQSRAMSELRSLIRQFDELAHIDDERRLKLEQMQLGIEKTKVEIAKKHTEIAKIRGDDDIGDYEDDGFEAALDSVTEEVWADEDDEAEEE</sequence>
<feature type="domain" description="PBSX phage terminase small subunit-like N-terminal" evidence="2">
    <location>
        <begin position="1"/>
        <end position="66"/>
    </location>
</feature>
<accession>A0ABZ2N2V0</accession>
<dbReference type="NCBIfam" id="NF040601">
    <property type="entry name" value="TerS_not_xtmA"/>
    <property type="match status" value="1"/>
</dbReference>
<proteinExistence type="predicted"/>
<feature type="compositionally biased region" description="Low complexity" evidence="1">
    <location>
        <begin position="72"/>
        <end position="89"/>
    </location>
</feature>
<organism evidence="3 4">
    <name type="scientific">Bacillus kandeliae</name>
    <dbReference type="NCBI Taxonomy" id="3129297"/>
    <lineage>
        <taxon>Bacteria</taxon>
        <taxon>Bacillati</taxon>
        <taxon>Bacillota</taxon>
        <taxon>Bacilli</taxon>
        <taxon>Bacillales</taxon>
        <taxon>Bacillaceae</taxon>
        <taxon>Bacillus</taxon>
    </lineage>
</organism>
<dbReference type="Proteomes" id="UP001387364">
    <property type="component" value="Chromosome"/>
</dbReference>
<dbReference type="RefSeq" id="WP_338749807.1">
    <property type="nucleotide sequence ID" value="NZ_CP147404.1"/>
</dbReference>